<protein>
    <submittedName>
        <fullName evidence="1">Uncharacterized protein</fullName>
    </submittedName>
</protein>
<dbReference type="Proteomes" id="UP000077755">
    <property type="component" value="Chromosome 2"/>
</dbReference>
<name>A0A175YBK3_DAUCS</name>
<evidence type="ECO:0000313" key="2">
    <source>
        <dbReference type="Proteomes" id="UP000077755"/>
    </source>
</evidence>
<sequence>MDWYYNITKLKIVPPSRARKDPVMFQQPRDKCDVSKALDLIITTARGMSELCMHDMPPIFHDSVLLTFVRGYDELMLETFGPTYERPDFKNVLPERKARRTAEASSEPFESNYFRDYEDYQEQQTQFDYAASGPFDSEQFDVGPSAPQYDVGVSQSQLEQPFGEECYRPMLFVDPTV</sequence>
<accession>A0A175YBK3</accession>
<dbReference type="AlphaFoldDB" id="A0A175YBK3"/>
<evidence type="ECO:0000313" key="1">
    <source>
        <dbReference type="EMBL" id="WOG86052.1"/>
    </source>
</evidence>
<organism evidence="1 2">
    <name type="scientific">Daucus carota subsp. sativus</name>
    <name type="common">Carrot</name>
    <dbReference type="NCBI Taxonomy" id="79200"/>
    <lineage>
        <taxon>Eukaryota</taxon>
        <taxon>Viridiplantae</taxon>
        <taxon>Streptophyta</taxon>
        <taxon>Embryophyta</taxon>
        <taxon>Tracheophyta</taxon>
        <taxon>Spermatophyta</taxon>
        <taxon>Magnoliopsida</taxon>
        <taxon>eudicotyledons</taxon>
        <taxon>Gunneridae</taxon>
        <taxon>Pentapetalae</taxon>
        <taxon>asterids</taxon>
        <taxon>campanulids</taxon>
        <taxon>Apiales</taxon>
        <taxon>Apiaceae</taxon>
        <taxon>Apioideae</taxon>
        <taxon>Scandiceae</taxon>
        <taxon>Daucinae</taxon>
        <taxon>Daucus</taxon>
        <taxon>Daucus sect. Daucus</taxon>
    </lineage>
</organism>
<dbReference type="EMBL" id="CP093344">
    <property type="protein sequence ID" value="WOG86052.1"/>
    <property type="molecule type" value="Genomic_DNA"/>
</dbReference>
<dbReference type="Gramene" id="KZM80571">
    <property type="protein sequence ID" value="KZM80571"/>
    <property type="gene ID" value="DCAR_032101"/>
</dbReference>
<reference evidence="1" key="1">
    <citation type="journal article" date="2016" name="Nat. Genet.">
        <title>A high-quality carrot genome assembly provides new insights into carotenoid accumulation and asterid genome evolution.</title>
        <authorList>
            <person name="Iorizzo M."/>
            <person name="Ellison S."/>
            <person name="Senalik D."/>
            <person name="Zeng P."/>
            <person name="Satapoomin P."/>
            <person name="Huang J."/>
            <person name="Bowman M."/>
            <person name="Iovene M."/>
            <person name="Sanseverino W."/>
            <person name="Cavagnaro P."/>
            <person name="Yildiz M."/>
            <person name="Macko-Podgorni A."/>
            <person name="Moranska E."/>
            <person name="Grzebelus E."/>
            <person name="Grzebelus D."/>
            <person name="Ashrafi H."/>
            <person name="Zheng Z."/>
            <person name="Cheng S."/>
            <person name="Spooner D."/>
            <person name="Van Deynze A."/>
            <person name="Simon P."/>
        </authorList>
    </citation>
    <scope>NUCLEOTIDE SEQUENCE</scope>
    <source>
        <tissue evidence="1">Leaf</tissue>
    </source>
</reference>
<reference evidence="1" key="2">
    <citation type="submission" date="2022-03" db="EMBL/GenBank/DDBJ databases">
        <title>Draft title - Genomic analysis of global carrot germplasm unveils the trajectory of domestication and the origin of high carotenoid orange carrot.</title>
        <authorList>
            <person name="Iorizzo M."/>
            <person name="Ellison S."/>
            <person name="Senalik D."/>
            <person name="Macko-Podgorni A."/>
            <person name="Grzebelus D."/>
            <person name="Bostan H."/>
            <person name="Rolling W."/>
            <person name="Curaba J."/>
            <person name="Simon P."/>
        </authorList>
    </citation>
    <scope>NUCLEOTIDE SEQUENCE</scope>
    <source>
        <tissue evidence="1">Leaf</tissue>
    </source>
</reference>
<keyword evidence="2" id="KW-1185">Reference proteome</keyword>
<proteinExistence type="predicted"/>
<gene>
    <name evidence="1" type="ORF">DCAR_0205250</name>
</gene>